<dbReference type="InterPro" id="IPR014710">
    <property type="entry name" value="RmlC-like_jellyroll"/>
</dbReference>
<dbReference type="PANTHER" id="PTHR40112">
    <property type="entry name" value="H2HPP ISOMERASE"/>
    <property type="match status" value="1"/>
</dbReference>
<dbReference type="Proteomes" id="UP000441354">
    <property type="component" value="Unassembled WGS sequence"/>
</dbReference>
<dbReference type="Pfam" id="PF07883">
    <property type="entry name" value="Cupin_2"/>
    <property type="match status" value="1"/>
</dbReference>
<dbReference type="InterPro" id="IPR013096">
    <property type="entry name" value="Cupin_2"/>
</dbReference>
<dbReference type="PIRSF" id="PIRSF029883">
    <property type="entry name" value="KdgF"/>
    <property type="match status" value="1"/>
</dbReference>
<gene>
    <name evidence="2" type="ORF">F7732_18615</name>
</gene>
<feature type="domain" description="Cupin type-2" evidence="1">
    <location>
        <begin position="32"/>
        <end position="94"/>
    </location>
</feature>
<dbReference type="InterPro" id="IPR025499">
    <property type="entry name" value="KdgF"/>
</dbReference>
<reference evidence="2 3" key="1">
    <citation type="journal article" date="2014" name="Arch. Microbiol.">
        <title>Bacillus mesophilum sp. nov., strain IITR-54T, a novel 4-chlorobiphenyl dechlorinating bacterium.</title>
        <authorList>
            <person name="Manickam N."/>
            <person name="Singh N.K."/>
            <person name="Bajaj A."/>
            <person name="Kumar R.M."/>
            <person name="Kaur G."/>
            <person name="Kaur N."/>
            <person name="Bala M."/>
            <person name="Kumar A."/>
            <person name="Mayilraj S."/>
        </authorList>
    </citation>
    <scope>NUCLEOTIDE SEQUENCE [LARGE SCALE GENOMIC DNA]</scope>
    <source>
        <strain evidence="2 3">IITR-54</strain>
    </source>
</reference>
<dbReference type="OrthoDB" id="9811153at2"/>
<organism evidence="2 3">
    <name type="scientific">Bacillus mesophilum</name>
    <dbReference type="NCBI Taxonomy" id="1071718"/>
    <lineage>
        <taxon>Bacteria</taxon>
        <taxon>Bacillati</taxon>
        <taxon>Bacillota</taxon>
        <taxon>Bacilli</taxon>
        <taxon>Bacillales</taxon>
        <taxon>Bacillaceae</taxon>
        <taxon>Bacillus</taxon>
    </lineage>
</organism>
<keyword evidence="3" id="KW-1185">Reference proteome</keyword>
<dbReference type="EMBL" id="WBOT01000007">
    <property type="protein sequence ID" value="KAB2330660.1"/>
    <property type="molecule type" value="Genomic_DNA"/>
</dbReference>
<comment type="caution">
    <text evidence="2">The sequence shown here is derived from an EMBL/GenBank/DDBJ whole genome shotgun (WGS) entry which is preliminary data.</text>
</comment>
<dbReference type="CDD" id="cd02238">
    <property type="entry name" value="cupin_KdgF"/>
    <property type="match status" value="1"/>
</dbReference>
<dbReference type="PANTHER" id="PTHR40112:SF1">
    <property type="entry name" value="H2HPP ISOMERASE"/>
    <property type="match status" value="1"/>
</dbReference>
<protein>
    <submittedName>
        <fullName evidence="2">Cupin domain-containing protein</fullName>
    </submittedName>
</protein>
<evidence type="ECO:0000313" key="2">
    <source>
        <dbReference type="EMBL" id="KAB2330660.1"/>
    </source>
</evidence>
<proteinExistence type="predicted"/>
<sequence length="108" mass="11760">MIIYGEGVPSYEVGEGVSRKILTRGGGLMMVEVTFKEGAIGAVHQHFHEQISYIIKGSFQFELGGNVQKVTAGDSIYVPSNASHGVRSLEEGSVILDVFSPQREDFLE</sequence>
<dbReference type="AlphaFoldDB" id="A0A7V7RJ69"/>
<dbReference type="InterPro" id="IPR011051">
    <property type="entry name" value="RmlC_Cupin_sf"/>
</dbReference>
<dbReference type="SUPFAM" id="SSF51182">
    <property type="entry name" value="RmlC-like cupins"/>
    <property type="match status" value="1"/>
</dbReference>
<accession>A0A7V7RJ69</accession>
<evidence type="ECO:0000313" key="3">
    <source>
        <dbReference type="Proteomes" id="UP000441354"/>
    </source>
</evidence>
<name>A0A7V7RJ69_9BACI</name>
<dbReference type="RefSeq" id="WP_151575589.1">
    <property type="nucleotide sequence ID" value="NZ_WBOT01000007.1"/>
</dbReference>
<dbReference type="Gene3D" id="2.60.120.10">
    <property type="entry name" value="Jelly Rolls"/>
    <property type="match status" value="1"/>
</dbReference>
<evidence type="ECO:0000259" key="1">
    <source>
        <dbReference type="Pfam" id="PF07883"/>
    </source>
</evidence>
<dbReference type="InterPro" id="IPR052535">
    <property type="entry name" value="Bacilysin_H2HPP_isomerase"/>
</dbReference>